<evidence type="ECO:0000256" key="2">
    <source>
        <dbReference type="SAM" id="SignalP"/>
    </source>
</evidence>
<feature type="chain" id="PRO_5047423180" evidence="2">
    <location>
        <begin position="21"/>
        <end position="189"/>
    </location>
</feature>
<evidence type="ECO:0000256" key="1">
    <source>
        <dbReference type="SAM" id="MobiDB-lite"/>
    </source>
</evidence>
<dbReference type="InterPro" id="IPR013543">
    <property type="entry name" value="Ca/CaM-dep_prot_kinase-assoc"/>
</dbReference>
<feature type="signal peptide" evidence="2">
    <location>
        <begin position="1"/>
        <end position="20"/>
    </location>
</feature>
<organism evidence="4 5">
    <name type="scientific">Sporosarcina siberiensis</name>
    <dbReference type="NCBI Taxonomy" id="1365606"/>
    <lineage>
        <taxon>Bacteria</taxon>
        <taxon>Bacillati</taxon>
        <taxon>Bacillota</taxon>
        <taxon>Bacilli</taxon>
        <taxon>Bacillales</taxon>
        <taxon>Caryophanaceae</taxon>
        <taxon>Sporosarcina</taxon>
    </lineage>
</organism>
<accession>A0ABW4SBT6</accession>
<keyword evidence="2" id="KW-0732">Signal</keyword>
<dbReference type="EMBL" id="JBHUGI010000004">
    <property type="protein sequence ID" value="MFD1926840.1"/>
    <property type="molecule type" value="Genomic_DNA"/>
</dbReference>
<evidence type="ECO:0000313" key="4">
    <source>
        <dbReference type="EMBL" id="MFD1926840.1"/>
    </source>
</evidence>
<dbReference type="Pfam" id="PF08332">
    <property type="entry name" value="CaMKII_AD"/>
    <property type="match status" value="1"/>
</dbReference>
<evidence type="ECO:0000313" key="5">
    <source>
        <dbReference type="Proteomes" id="UP001597218"/>
    </source>
</evidence>
<protein>
    <submittedName>
        <fullName evidence="4">YybH family protein</fullName>
    </submittedName>
</protein>
<proteinExistence type="predicted"/>
<feature type="region of interest" description="Disordered" evidence="1">
    <location>
        <begin position="25"/>
        <end position="50"/>
    </location>
</feature>
<dbReference type="InterPro" id="IPR032710">
    <property type="entry name" value="NTF2-like_dom_sf"/>
</dbReference>
<dbReference type="RefSeq" id="WP_381535494.1">
    <property type="nucleotide sequence ID" value="NZ_JBHUGI010000004.1"/>
</dbReference>
<dbReference type="SUPFAM" id="SSF54427">
    <property type="entry name" value="NTF2-like"/>
    <property type="match status" value="1"/>
</dbReference>
<dbReference type="Proteomes" id="UP001597218">
    <property type="component" value="Unassembled WGS sequence"/>
</dbReference>
<name>A0ABW4SBT6_9BACL</name>
<dbReference type="Gene3D" id="3.10.450.50">
    <property type="match status" value="1"/>
</dbReference>
<keyword evidence="5" id="KW-1185">Reference proteome</keyword>
<comment type="caution">
    <text evidence="4">The sequence shown here is derived from an EMBL/GenBank/DDBJ whole genome shotgun (WGS) entry which is preliminary data.</text>
</comment>
<sequence>MKKIWISMLLALVLILGACSGDKEDAATSGSVDDGEAQNENGAIDHGVDENNIGFGLTDDTIEEAQNIPPAEKEEIMQMFETYIDAFNDKDIERFSNLLSENTESFDKEEERVYMEKNFKEFDFERTASNVTIVKYSEKEAQVFSDLETSMKQLSTGLETDSTGRQVTLLTKEDGQWKVASVHYIGDNK</sequence>
<reference evidence="5" key="1">
    <citation type="journal article" date="2019" name="Int. J. Syst. Evol. Microbiol.">
        <title>The Global Catalogue of Microorganisms (GCM) 10K type strain sequencing project: providing services to taxonomists for standard genome sequencing and annotation.</title>
        <authorList>
            <consortium name="The Broad Institute Genomics Platform"/>
            <consortium name="The Broad Institute Genome Sequencing Center for Infectious Disease"/>
            <person name="Wu L."/>
            <person name="Ma J."/>
        </authorList>
    </citation>
    <scope>NUCLEOTIDE SEQUENCE [LARGE SCALE GENOMIC DNA]</scope>
    <source>
        <strain evidence="5">CGMCC 4.7177</strain>
    </source>
</reference>
<evidence type="ECO:0000259" key="3">
    <source>
        <dbReference type="Pfam" id="PF08332"/>
    </source>
</evidence>
<gene>
    <name evidence="4" type="ORF">ACFSFY_01965</name>
</gene>
<feature type="domain" description="Calcium/calmodulin-dependent protein kinase II association-domain" evidence="3">
    <location>
        <begin position="72"/>
        <end position="183"/>
    </location>
</feature>
<dbReference type="PROSITE" id="PS51257">
    <property type="entry name" value="PROKAR_LIPOPROTEIN"/>
    <property type="match status" value="1"/>
</dbReference>